<comment type="caution">
    <text evidence="7">The sequence shown here is derived from an EMBL/GenBank/DDBJ whole genome shotgun (WGS) entry which is preliminary data.</text>
</comment>
<keyword evidence="4" id="KW-0653">Protein transport</keyword>
<feature type="region of interest" description="Disordered" evidence="5">
    <location>
        <begin position="26"/>
        <end position="109"/>
    </location>
</feature>
<evidence type="ECO:0000259" key="6">
    <source>
        <dbReference type="Pfam" id="PF15469"/>
    </source>
</evidence>
<evidence type="ECO:0000313" key="7">
    <source>
        <dbReference type="EMBL" id="KAK5175880.1"/>
    </source>
</evidence>
<dbReference type="RefSeq" id="XP_064664518.1">
    <property type="nucleotide sequence ID" value="XM_064798284.1"/>
</dbReference>
<dbReference type="InterPro" id="IPR029175">
    <property type="entry name" value="EXOC2/Sec5"/>
</dbReference>
<dbReference type="Pfam" id="PF15469">
    <property type="entry name" value="Sec5"/>
    <property type="match status" value="1"/>
</dbReference>
<evidence type="ECO:0000256" key="1">
    <source>
        <dbReference type="ARBA" id="ARBA00010578"/>
    </source>
</evidence>
<dbReference type="GO" id="GO:0000145">
    <property type="term" value="C:exocyst"/>
    <property type="evidence" value="ECO:0007669"/>
    <property type="project" value="UniProtKB-UniRule"/>
</dbReference>
<proteinExistence type="inferred from homology"/>
<dbReference type="GeneID" id="89922369"/>
<dbReference type="Proteomes" id="UP001337655">
    <property type="component" value="Unassembled WGS sequence"/>
</dbReference>
<evidence type="ECO:0000256" key="5">
    <source>
        <dbReference type="SAM" id="MobiDB-lite"/>
    </source>
</evidence>
<protein>
    <recommendedName>
        <fullName evidence="4">Exocyst complex component SEC5</fullName>
    </recommendedName>
</protein>
<dbReference type="InterPro" id="IPR039481">
    <property type="entry name" value="EXOC2/Sec5_N_dom"/>
</dbReference>
<dbReference type="GO" id="GO:0006893">
    <property type="term" value="P:Golgi to plasma membrane transport"/>
    <property type="evidence" value="ECO:0007669"/>
    <property type="project" value="UniProtKB-UniRule"/>
</dbReference>
<comment type="similarity">
    <text evidence="1 4">Belongs to the SEC5 family.</text>
</comment>
<comment type="subunit">
    <text evidence="4">Component of the exocyst complex.</text>
</comment>
<comment type="function">
    <text evidence="4">Component of the exocyst complex involved in the docking of exocytic vesicles with fusion sites on the plasma membrane.</text>
</comment>
<feature type="domain" description="Exocyst complex component EXOC2/Sec5 N-terminal" evidence="6">
    <location>
        <begin position="96"/>
        <end position="1045"/>
    </location>
</feature>
<dbReference type="AlphaFoldDB" id="A0AAV9PU57"/>
<dbReference type="PANTHER" id="PTHR13043:SF1">
    <property type="entry name" value="EXOCYST COMPLEX COMPONENT 2"/>
    <property type="match status" value="1"/>
</dbReference>
<accession>A0AAV9PU57</accession>
<evidence type="ECO:0000256" key="2">
    <source>
        <dbReference type="ARBA" id="ARBA00022448"/>
    </source>
</evidence>
<evidence type="ECO:0000313" key="8">
    <source>
        <dbReference type="Proteomes" id="UP001337655"/>
    </source>
</evidence>
<organism evidence="7 8">
    <name type="scientific">Saxophila tyrrhenica</name>
    <dbReference type="NCBI Taxonomy" id="1690608"/>
    <lineage>
        <taxon>Eukaryota</taxon>
        <taxon>Fungi</taxon>
        <taxon>Dikarya</taxon>
        <taxon>Ascomycota</taxon>
        <taxon>Pezizomycotina</taxon>
        <taxon>Dothideomycetes</taxon>
        <taxon>Dothideomycetidae</taxon>
        <taxon>Mycosphaerellales</taxon>
        <taxon>Extremaceae</taxon>
        <taxon>Saxophila</taxon>
    </lineage>
</organism>
<dbReference type="EMBL" id="JAVRRT010000001">
    <property type="protein sequence ID" value="KAK5175880.1"/>
    <property type="molecule type" value="Genomic_DNA"/>
</dbReference>
<feature type="compositionally biased region" description="Polar residues" evidence="5">
    <location>
        <begin position="45"/>
        <end position="69"/>
    </location>
</feature>
<reference evidence="7 8" key="1">
    <citation type="submission" date="2023-08" db="EMBL/GenBank/DDBJ databases">
        <title>Black Yeasts Isolated from many extreme environments.</title>
        <authorList>
            <person name="Coleine C."/>
            <person name="Stajich J.E."/>
            <person name="Selbmann L."/>
        </authorList>
    </citation>
    <scope>NUCLEOTIDE SEQUENCE [LARGE SCALE GENOMIC DNA]</scope>
    <source>
        <strain evidence="7 8">CCFEE 5935</strain>
    </source>
</reference>
<evidence type="ECO:0000256" key="4">
    <source>
        <dbReference type="RuleBase" id="RU365069"/>
    </source>
</evidence>
<keyword evidence="2 4" id="KW-0813">Transport</keyword>
<feature type="region of interest" description="Disordered" evidence="5">
    <location>
        <begin position="791"/>
        <end position="821"/>
    </location>
</feature>
<name>A0AAV9PU57_9PEZI</name>
<dbReference type="PANTHER" id="PTHR13043">
    <property type="entry name" value="EXOCYST COMPLEX COMPONENT SEC5"/>
    <property type="match status" value="1"/>
</dbReference>
<keyword evidence="3 4" id="KW-0268">Exocytosis</keyword>
<dbReference type="GO" id="GO:0015031">
    <property type="term" value="P:protein transport"/>
    <property type="evidence" value="ECO:0007669"/>
    <property type="project" value="UniProtKB-KW"/>
</dbReference>
<feature type="compositionally biased region" description="Polar residues" evidence="5">
    <location>
        <begin position="80"/>
        <end position="91"/>
    </location>
</feature>
<dbReference type="GO" id="GO:0006887">
    <property type="term" value="P:exocytosis"/>
    <property type="evidence" value="ECO:0007669"/>
    <property type="project" value="UniProtKB-KW"/>
</dbReference>
<feature type="compositionally biased region" description="Acidic residues" evidence="5">
    <location>
        <begin position="34"/>
        <end position="44"/>
    </location>
</feature>
<feature type="compositionally biased region" description="Gly residues" evidence="5">
    <location>
        <begin position="809"/>
        <end position="819"/>
    </location>
</feature>
<feature type="region of interest" description="Disordered" evidence="5">
    <location>
        <begin position="195"/>
        <end position="241"/>
    </location>
</feature>
<keyword evidence="8" id="KW-1185">Reference proteome</keyword>
<sequence length="1062" mass="117271">MPVSAQTEQRLLQHYGLTRVGTLYPDAWPHQDDDSSGDEEDDIEAQQNNKAINRQTSKLSGNSRSSYSKYRNIDRHASIRSGTTTSESLVQQDEADPLGKASSVASELKQRGLPVEENLKLRNRFMLSSTTFSPALFLSQVHQDASTQDLLRGLDTLSQSIEQKSASLKVLVESNFEKFVRAKATIDNVYKEMRDQGADVEGQQAGRRPHSRHASRQSVSHFRNTSGPFSPTNKPLPSDKKKNALTKESEYGVQGIKAPLVEVAIKAEEVWGPAIGGREKEETLKAVVSNIESHKDIFRLSGNLHESIRKSDYDGIAEAWKQAKKYADQARNIAEIAEGAGGELKDSQAQFIIVTAKTWHHVTQQIEDFKRDVWRKLKSSHGRKPAAVSDETDKEEHMELIGVLLQLGVDENPIWEWLHSRYVYLKDKIARSFERSRIEIEILRRKIANGDQTDVKLLARHLRSVSDSKSLRAGKDVHKDMDTPAVLAFWEKVQTSVTGLLSSQHGVLGEVLEYWEIAQSFIDNKAQRNFPTPVFAAGIEQLELEPDDVQNLRAGAVELINLLRENIFAFFSDDPVEDLSDLYSPIPPTPITPAPDSSSPASFLTPTAKRAFTFDPATIPPPSPRRGDAWEKFAFWPPAANSLSGSYHLARLLVLVGTAASEMASLPLTRQARLTDSLRSLVAAVRERSLQAVVAAWSTDADRVKWMENWQRSPQRNDLTLLPEGLKGWEEWVVEGVQKIAYVSEANAGREEEGVVGAPSAKLLTLVRQAFVGSLYKALSGMVECAEKDVNKNGEDGEEGGVVVNGSSNGSGEGNGAGIGSPLNQNTRKLLTLSNLTHLRIETLPHLLSHFEAAFSLKLTDESAKLRDVLSQIESRLFDSYISPTTARIDHLVSSAISSPNWAPAPTRPSDPARPTDAKPYIYDVLLTLVLAHSEISTTAPALLHPLISHALEKASESLLAAFQARTGRYSLSALMQATLDVEFLAQTLNHFTSDKAGEVQSRIYLALDERTDNEARAKLQAELPEMRGALKKLREGSKGVYGCFRRERGQGGRGRGGSSRG</sequence>
<evidence type="ECO:0000256" key="3">
    <source>
        <dbReference type="ARBA" id="ARBA00022483"/>
    </source>
</evidence>
<feature type="compositionally biased region" description="Polar residues" evidence="5">
    <location>
        <begin position="216"/>
        <end position="235"/>
    </location>
</feature>
<gene>
    <name evidence="7" type="primary">SEC5</name>
    <name evidence="7" type="ORF">LTR77_001020</name>
</gene>